<dbReference type="GO" id="GO:0003677">
    <property type="term" value="F:DNA binding"/>
    <property type="evidence" value="ECO:0007669"/>
    <property type="project" value="UniProtKB-KW"/>
</dbReference>
<dbReference type="PROSITE" id="PS50048">
    <property type="entry name" value="ZN2_CY6_FUNGAL_2"/>
    <property type="match status" value="1"/>
</dbReference>
<organism evidence="9 10">
    <name type="scientific">Penicillium malachiteum</name>
    <dbReference type="NCBI Taxonomy" id="1324776"/>
    <lineage>
        <taxon>Eukaryota</taxon>
        <taxon>Fungi</taxon>
        <taxon>Dikarya</taxon>
        <taxon>Ascomycota</taxon>
        <taxon>Pezizomycotina</taxon>
        <taxon>Eurotiomycetes</taxon>
        <taxon>Eurotiomycetidae</taxon>
        <taxon>Eurotiales</taxon>
        <taxon>Aspergillaceae</taxon>
        <taxon>Penicillium</taxon>
    </lineage>
</organism>
<feature type="domain" description="Zn(2)-C6 fungal-type" evidence="8">
    <location>
        <begin position="51"/>
        <end position="81"/>
    </location>
</feature>
<dbReference type="InterPro" id="IPR036864">
    <property type="entry name" value="Zn2-C6_fun-type_DNA-bd_sf"/>
</dbReference>
<evidence type="ECO:0000313" key="10">
    <source>
        <dbReference type="Proteomes" id="UP001215712"/>
    </source>
</evidence>
<dbReference type="SMART" id="SM00066">
    <property type="entry name" value="GAL4"/>
    <property type="match status" value="2"/>
</dbReference>
<dbReference type="GO" id="GO:0000981">
    <property type="term" value="F:DNA-binding transcription factor activity, RNA polymerase II-specific"/>
    <property type="evidence" value="ECO:0007669"/>
    <property type="project" value="InterPro"/>
</dbReference>
<evidence type="ECO:0000259" key="8">
    <source>
        <dbReference type="PROSITE" id="PS50048"/>
    </source>
</evidence>
<keyword evidence="6" id="KW-0539">Nucleus</keyword>
<sequence length="583" mass="66470">VRCDRRLDQCGNCERLSFNCSFQKVSDRDSVVRADSKVLTDHPGRRRGIQACIECHRQKARCSGEFPECANCQRRRRPCRYPGSSSRLGHKAQHQRSPDQGNVGQDGDEEISGQAIQRKELEERVDEYFKYLYPIPLYAFLHEPSIRKQCIEGTLNQHLAWSIAAVVKEVLSPNQGYSDQSQLWIAQVETHIWKQLERPDIICLQCLLLVTHYFIQVGRFSRAYMLAGLAARGATALRLNHERPELNFIAQETRRRVLWALSSIDGSFSVGLPEYETIPHAVIYQRLPCSEEEFRDGRLTLPSGTNWPWRGNNDSAEGCSLFSACIRVAKISKDIMRLTRQLALSEQPLTQLSGLVQEIQNDLWRLQTDVELAFQYQVSSPAQVAHMRSSRWFMRYLQISITWNQAHCDLYRLFLPDYNGAAPKIITDSIDHNLKNQALENCREHVLNINCIIRGILDLSPPPVLLPPYVAVCAYHATRLTLFLPCAPDLNRQNDWSSATATADVALSALRRFFAKSAAAEKVILDMENLVNLSKIGPEAVYQELRYPLPPFDQGLHRHSHLAVHSLIRQSNFVDGGYEIYDG</sequence>
<evidence type="ECO:0000256" key="2">
    <source>
        <dbReference type="ARBA" id="ARBA00022723"/>
    </source>
</evidence>
<gene>
    <name evidence="9" type="ORF">N7493_006277</name>
</gene>
<reference evidence="9" key="1">
    <citation type="journal article" date="2023" name="IMA Fungus">
        <title>Comparative genomic study of the Penicillium genus elucidates a diverse pangenome and 15 lateral gene transfer events.</title>
        <authorList>
            <person name="Petersen C."/>
            <person name="Sorensen T."/>
            <person name="Nielsen M.R."/>
            <person name="Sondergaard T.E."/>
            <person name="Sorensen J.L."/>
            <person name="Fitzpatrick D.A."/>
            <person name="Frisvad J.C."/>
            <person name="Nielsen K.L."/>
        </authorList>
    </citation>
    <scope>NUCLEOTIDE SEQUENCE</scope>
    <source>
        <strain evidence="9">IBT 17514</strain>
    </source>
</reference>
<keyword evidence="2" id="KW-0479">Metal-binding</keyword>
<comment type="caution">
    <text evidence="9">The sequence shown here is derived from an EMBL/GenBank/DDBJ whole genome shotgun (WGS) entry which is preliminary data.</text>
</comment>
<dbReference type="InterPro" id="IPR050815">
    <property type="entry name" value="TF_fung"/>
</dbReference>
<dbReference type="SUPFAM" id="SSF57701">
    <property type="entry name" value="Zn2/Cys6 DNA-binding domain"/>
    <property type="match status" value="1"/>
</dbReference>
<dbReference type="PROSITE" id="PS00463">
    <property type="entry name" value="ZN2_CY6_FUNGAL_1"/>
    <property type="match status" value="1"/>
</dbReference>
<dbReference type="Gene3D" id="4.10.240.10">
    <property type="entry name" value="Zn(2)-C6 fungal-type DNA-binding domain"/>
    <property type="match status" value="1"/>
</dbReference>
<dbReference type="GO" id="GO:0005634">
    <property type="term" value="C:nucleus"/>
    <property type="evidence" value="ECO:0007669"/>
    <property type="project" value="UniProtKB-SubCell"/>
</dbReference>
<dbReference type="Proteomes" id="UP001215712">
    <property type="component" value="Unassembled WGS sequence"/>
</dbReference>
<dbReference type="CDD" id="cd12148">
    <property type="entry name" value="fungal_TF_MHR"/>
    <property type="match status" value="1"/>
</dbReference>
<feature type="region of interest" description="Disordered" evidence="7">
    <location>
        <begin position="82"/>
        <end position="113"/>
    </location>
</feature>
<keyword evidence="3" id="KW-0805">Transcription regulation</keyword>
<dbReference type="EMBL" id="JAQJAN010000008">
    <property type="protein sequence ID" value="KAJ5724549.1"/>
    <property type="molecule type" value="Genomic_DNA"/>
</dbReference>
<dbReference type="Pfam" id="PF00172">
    <property type="entry name" value="Zn_clus"/>
    <property type="match status" value="1"/>
</dbReference>
<keyword evidence="4" id="KW-0238">DNA-binding</keyword>
<dbReference type="CDD" id="cd00067">
    <property type="entry name" value="GAL4"/>
    <property type="match status" value="1"/>
</dbReference>
<dbReference type="GO" id="GO:0008270">
    <property type="term" value="F:zinc ion binding"/>
    <property type="evidence" value="ECO:0007669"/>
    <property type="project" value="InterPro"/>
</dbReference>
<dbReference type="PANTHER" id="PTHR47338">
    <property type="entry name" value="ZN(II)2CYS6 TRANSCRIPTION FACTOR (EUROFUNG)-RELATED"/>
    <property type="match status" value="1"/>
</dbReference>
<evidence type="ECO:0000256" key="7">
    <source>
        <dbReference type="SAM" id="MobiDB-lite"/>
    </source>
</evidence>
<comment type="subcellular location">
    <subcellularLocation>
        <location evidence="1">Nucleus</location>
    </subcellularLocation>
</comment>
<evidence type="ECO:0000256" key="1">
    <source>
        <dbReference type="ARBA" id="ARBA00004123"/>
    </source>
</evidence>
<dbReference type="AlphaFoldDB" id="A0AAD6MVD6"/>
<keyword evidence="5" id="KW-0804">Transcription</keyword>
<dbReference type="GO" id="GO:0006351">
    <property type="term" value="P:DNA-templated transcription"/>
    <property type="evidence" value="ECO:0007669"/>
    <property type="project" value="InterPro"/>
</dbReference>
<evidence type="ECO:0000256" key="4">
    <source>
        <dbReference type="ARBA" id="ARBA00023125"/>
    </source>
</evidence>
<evidence type="ECO:0000256" key="5">
    <source>
        <dbReference type="ARBA" id="ARBA00023163"/>
    </source>
</evidence>
<dbReference type="PANTHER" id="PTHR47338:SF7">
    <property type="entry name" value="ZN(II)2CYS6 TRANSCRIPTION FACTOR (EUROFUNG)"/>
    <property type="match status" value="1"/>
</dbReference>
<protein>
    <recommendedName>
        <fullName evidence="8">Zn(2)-C6 fungal-type domain-containing protein</fullName>
    </recommendedName>
</protein>
<accession>A0AAD6MVD6</accession>
<dbReference type="InterPro" id="IPR007219">
    <property type="entry name" value="XnlR_reg_dom"/>
</dbReference>
<proteinExistence type="predicted"/>
<name>A0AAD6MVD6_9EURO</name>
<keyword evidence="10" id="KW-1185">Reference proteome</keyword>
<feature type="non-terminal residue" evidence="9">
    <location>
        <position position="1"/>
    </location>
</feature>
<reference evidence="9" key="2">
    <citation type="submission" date="2023-01" db="EMBL/GenBank/DDBJ databases">
        <authorList>
            <person name="Petersen C."/>
        </authorList>
    </citation>
    <scope>NUCLEOTIDE SEQUENCE</scope>
    <source>
        <strain evidence="9">IBT 17514</strain>
    </source>
</reference>
<evidence type="ECO:0000256" key="3">
    <source>
        <dbReference type="ARBA" id="ARBA00023015"/>
    </source>
</evidence>
<evidence type="ECO:0000256" key="6">
    <source>
        <dbReference type="ARBA" id="ARBA00023242"/>
    </source>
</evidence>
<evidence type="ECO:0000313" key="9">
    <source>
        <dbReference type="EMBL" id="KAJ5724549.1"/>
    </source>
</evidence>
<dbReference type="InterPro" id="IPR001138">
    <property type="entry name" value="Zn2Cys6_DnaBD"/>
</dbReference>
<dbReference type="Pfam" id="PF04082">
    <property type="entry name" value="Fungal_trans"/>
    <property type="match status" value="1"/>
</dbReference>